<dbReference type="RefSeq" id="XP_005704406.1">
    <property type="nucleotide sequence ID" value="XM_005704349.1"/>
</dbReference>
<feature type="compositionally biased region" description="Basic and acidic residues" evidence="1">
    <location>
        <begin position="128"/>
        <end position="142"/>
    </location>
</feature>
<evidence type="ECO:0000313" key="4">
    <source>
        <dbReference type="Proteomes" id="UP000030680"/>
    </source>
</evidence>
<protein>
    <recommendedName>
        <fullName evidence="5">Transmembrane protein</fullName>
    </recommendedName>
</protein>
<gene>
    <name evidence="3" type="ORF">Gasu_45500</name>
</gene>
<dbReference type="EMBL" id="KB454526">
    <property type="protein sequence ID" value="EME27886.1"/>
    <property type="molecule type" value="Genomic_DNA"/>
</dbReference>
<dbReference type="Proteomes" id="UP000030680">
    <property type="component" value="Unassembled WGS sequence"/>
</dbReference>
<evidence type="ECO:0008006" key="5">
    <source>
        <dbReference type="Google" id="ProtNLM"/>
    </source>
</evidence>
<name>M2VXB6_GALSU</name>
<proteinExistence type="predicted"/>
<keyword evidence="4" id="KW-1185">Reference proteome</keyword>
<dbReference type="GeneID" id="17086767"/>
<keyword evidence="2" id="KW-0472">Membrane</keyword>
<dbReference type="AlphaFoldDB" id="M2VXB6"/>
<keyword evidence="2" id="KW-0812">Transmembrane</keyword>
<feature type="transmembrane region" description="Helical" evidence="2">
    <location>
        <begin position="98"/>
        <end position="120"/>
    </location>
</feature>
<evidence type="ECO:0000256" key="1">
    <source>
        <dbReference type="SAM" id="MobiDB-lite"/>
    </source>
</evidence>
<dbReference type="OrthoDB" id="10524368at2759"/>
<feature type="region of interest" description="Disordered" evidence="1">
    <location>
        <begin position="128"/>
        <end position="168"/>
    </location>
</feature>
<reference evidence="4" key="1">
    <citation type="journal article" date="2013" name="Science">
        <title>Gene transfer from bacteria and archaea facilitated evolution of an extremophilic eukaryote.</title>
        <authorList>
            <person name="Schonknecht G."/>
            <person name="Chen W.H."/>
            <person name="Ternes C.M."/>
            <person name="Barbier G.G."/>
            <person name="Shrestha R.P."/>
            <person name="Stanke M."/>
            <person name="Brautigam A."/>
            <person name="Baker B.J."/>
            <person name="Banfield J.F."/>
            <person name="Garavito R.M."/>
            <person name="Carr K."/>
            <person name="Wilkerson C."/>
            <person name="Rensing S.A."/>
            <person name="Gagneul D."/>
            <person name="Dickenson N.E."/>
            <person name="Oesterhelt C."/>
            <person name="Lercher M.J."/>
            <person name="Weber A.P."/>
        </authorList>
    </citation>
    <scope>NUCLEOTIDE SEQUENCE [LARGE SCALE GENOMIC DNA]</scope>
    <source>
        <strain evidence="4">074W</strain>
    </source>
</reference>
<evidence type="ECO:0000256" key="2">
    <source>
        <dbReference type="SAM" id="Phobius"/>
    </source>
</evidence>
<sequence>MMLFLSLSVNLYPKPNKLCVVDKNNFLFHWKKAQRRPSTNAICLRCLGSFTHQTNQQLNFSATPHCVLLSEATEATESTVETPQPLGLPPQPAALEKYLISGAFVLGIVVTVGVVFLTFAEWRDSRLKKESSAQVGKGEKPSQEQPSMNRFARRLKKKEDKLRARKKL</sequence>
<keyword evidence="2" id="KW-1133">Transmembrane helix</keyword>
<dbReference type="KEGG" id="gsl:Gasu_45500"/>
<evidence type="ECO:0000313" key="3">
    <source>
        <dbReference type="EMBL" id="EME27886.1"/>
    </source>
</evidence>
<organism evidence="3 4">
    <name type="scientific">Galdieria sulphuraria</name>
    <name type="common">Red alga</name>
    <dbReference type="NCBI Taxonomy" id="130081"/>
    <lineage>
        <taxon>Eukaryota</taxon>
        <taxon>Rhodophyta</taxon>
        <taxon>Bangiophyceae</taxon>
        <taxon>Galdieriales</taxon>
        <taxon>Galdieriaceae</taxon>
        <taxon>Galdieria</taxon>
    </lineage>
</organism>
<dbReference type="Gramene" id="EME27886">
    <property type="protein sequence ID" value="EME27886"/>
    <property type="gene ID" value="Gasu_45500"/>
</dbReference>
<accession>M2VXB6</accession>